<dbReference type="NCBIfam" id="TIGR00350">
    <property type="entry name" value="lytR_cpsA_psr"/>
    <property type="match status" value="1"/>
</dbReference>
<dbReference type="PANTHER" id="PTHR33392">
    <property type="entry name" value="POLYISOPRENYL-TEICHOIC ACID--PEPTIDOGLYCAN TEICHOIC ACID TRANSFERASE TAGU"/>
    <property type="match status" value="1"/>
</dbReference>
<evidence type="ECO:0000313" key="6">
    <source>
        <dbReference type="Proteomes" id="UP001549019"/>
    </source>
</evidence>
<feature type="region of interest" description="Disordered" evidence="2">
    <location>
        <begin position="352"/>
        <end position="492"/>
    </location>
</feature>
<proteinExistence type="inferred from homology"/>
<evidence type="ECO:0000259" key="4">
    <source>
        <dbReference type="Pfam" id="PF03816"/>
    </source>
</evidence>
<evidence type="ECO:0000313" key="5">
    <source>
        <dbReference type="EMBL" id="MET3112095.1"/>
    </source>
</evidence>
<keyword evidence="3" id="KW-0472">Membrane</keyword>
<protein>
    <submittedName>
        <fullName evidence="5">LCP family protein required for cell wall assembly</fullName>
    </submittedName>
</protein>
<evidence type="ECO:0000256" key="3">
    <source>
        <dbReference type="SAM" id="Phobius"/>
    </source>
</evidence>
<feature type="transmembrane region" description="Helical" evidence="3">
    <location>
        <begin position="7"/>
        <end position="27"/>
    </location>
</feature>
<evidence type="ECO:0000256" key="1">
    <source>
        <dbReference type="ARBA" id="ARBA00006068"/>
    </source>
</evidence>
<feature type="domain" description="Cell envelope-related transcriptional attenuator" evidence="4">
    <location>
        <begin position="85"/>
        <end position="232"/>
    </location>
</feature>
<organism evidence="5 6">
    <name type="scientific">Salinicoccus halitifaciens</name>
    <dbReference type="NCBI Taxonomy" id="1073415"/>
    <lineage>
        <taxon>Bacteria</taxon>
        <taxon>Bacillati</taxon>
        <taxon>Bacillota</taxon>
        <taxon>Bacilli</taxon>
        <taxon>Bacillales</taxon>
        <taxon>Staphylococcaceae</taxon>
        <taxon>Salinicoccus</taxon>
    </lineage>
</organism>
<feature type="compositionally biased region" description="Acidic residues" evidence="2">
    <location>
        <begin position="422"/>
        <end position="432"/>
    </location>
</feature>
<dbReference type="InterPro" id="IPR050922">
    <property type="entry name" value="LytR/CpsA/Psr_CW_biosynth"/>
</dbReference>
<dbReference type="RefSeq" id="WP_230822482.1">
    <property type="nucleotide sequence ID" value="NZ_JAJNCU010000008.1"/>
</dbReference>
<evidence type="ECO:0000256" key="2">
    <source>
        <dbReference type="SAM" id="MobiDB-lite"/>
    </source>
</evidence>
<dbReference type="Gene3D" id="3.40.630.190">
    <property type="entry name" value="LCP protein"/>
    <property type="match status" value="1"/>
</dbReference>
<comment type="similarity">
    <text evidence="1">Belongs to the LytR/CpsA/Psr (LCP) family.</text>
</comment>
<sequence>MKKFLIILFSVLLVILIGVGLYIYSVFNTFERGVSDSYEATDRERSELRIEEVDPNLDSFTVLILGVDESETRSERENLDTEGFRTDTVILATFDKDEDDVKLVSIPRDTLTYFPDENYYDKITHAHRNGGPESSMLAVESLLNVPVDYYVRVSMPAVVDVVDALGGVEFDVPFDMESPTSIDRGTIEVEEGEQVLNGEEALAVVRNRDVDTDLGRGNRQLEMVQAIMQRAKSTGALTRIDDLIEVVAENVRHDMTSETVRDLATYYAFNSIEFDNTQIVGTDFWYEPNGAYFYLADPEHLLAISNTLREILDLEPTEPNDLINLRLHGIYEPYQYLDDYLLEEFTPETAHPAYMDDYENPYGDGFDIPEFDHEDLGVEGEDDLEEKNGNGDNSNGDNGNNDNGNGNGDNGEDSRQVPVEPEYNEPYEEPAYEEPVYNEPAYEEPNYNNPEYNENEGFNEPAVDEFNQGYNENYIEPDPYYNQNAAPAEGYY</sequence>
<name>A0ABV2EE80_9STAP</name>
<keyword evidence="3" id="KW-1133">Transmembrane helix</keyword>
<accession>A0ABV2EE80</accession>
<dbReference type="Proteomes" id="UP001549019">
    <property type="component" value="Unassembled WGS sequence"/>
</dbReference>
<keyword evidence="6" id="KW-1185">Reference proteome</keyword>
<keyword evidence="3" id="KW-0812">Transmembrane</keyword>
<dbReference type="InterPro" id="IPR004474">
    <property type="entry name" value="LytR_CpsA_psr"/>
</dbReference>
<dbReference type="EMBL" id="JBDZDV010000008">
    <property type="protein sequence ID" value="MET3112095.1"/>
    <property type="molecule type" value="Genomic_DNA"/>
</dbReference>
<reference evidence="5 6" key="1">
    <citation type="submission" date="2024-05" db="EMBL/GenBank/DDBJ databases">
        <title>Genomic Encyclopedia of Type Strains, Phase IV (KMG-IV): sequencing the most valuable type-strain genomes for metagenomic binning, comparative biology and taxonomic classification.</title>
        <authorList>
            <person name="Goeker M."/>
        </authorList>
    </citation>
    <scope>NUCLEOTIDE SEQUENCE [LARGE SCALE GENOMIC DNA]</scope>
    <source>
        <strain evidence="5 6">DSM 25286</strain>
    </source>
</reference>
<comment type="caution">
    <text evidence="5">The sequence shown here is derived from an EMBL/GenBank/DDBJ whole genome shotgun (WGS) entry which is preliminary data.</text>
</comment>
<dbReference type="PANTHER" id="PTHR33392:SF3">
    <property type="entry name" value="POLYISOPRENYL-TEICHOIC ACID--PEPTIDOGLYCAN TEICHOIC ACID TRANSFERASE TAGT"/>
    <property type="match status" value="1"/>
</dbReference>
<feature type="compositionally biased region" description="Low complexity" evidence="2">
    <location>
        <begin position="390"/>
        <end position="404"/>
    </location>
</feature>
<feature type="compositionally biased region" description="Low complexity" evidence="2">
    <location>
        <begin position="433"/>
        <end position="456"/>
    </location>
</feature>
<gene>
    <name evidence="5" type="ORF">ABHD89_002521</name>
</gene>
<dbReference type="Pfam" id="PF03816">
    <property type="entry name" value="LytR_cpsA_psr"/>
    <property type="match status" value="1"/>
</dbReference>